<keyword evidence="2 3" id="KW-0378">Hydrolase</keyword>
<dbReference type="GO" id="GO:0005737">
    <property type="term" value="C:cytoplasm"/>
    <property type="evidence" value="ECO:0007669"/>
    <property type="project" value="UniProtKB-SubCell"/>
</dbReference>
<evidence type="ECO:0000313" key="4">
    <source>
        <dbReference type="EMBL" id="PZO43226.1"/>
    </source>
</evidence>
<evidence type="ECO:0000256" key="2">
    <source>
        <dbReference type="ARBA" id="ARBA00022801"/>
    </source>
</evidence>
<gene>
    <name evidence="4" type="ORF">DCF19_04530</name>
</gene>
<dbReference type="InterPro" id="IPR029001">
    <property type="entry name" value="ITPase-like_fam"/>
</dbReference>
<dbReference type="EMBL" id="QBML01000005">
    <property type="protein sequence ID" value="PZO43226.1"/>
    <property type="molecule type" value="Genomic_DNA"/>
</dbReference>
<reference evidence="4 5" key="2">
    <citation type="submission" date="2018-06" db="EMBL/GenBank/DDBJ databases">
        <title>Metagenomic assembly of (sub)arctic Cyanobacteria and their associated microbiome from non-axenic cultures.</title>
        <authorList>
            <person name="Baurain D."/>
        </authorList>
    </citation>
    <scope>NUCLEOTIDE SEQUENCE [LARGE SCALE GENOMIC DNA]</scope>
    <source>
        <strain evidence="4">ULC066bin1</strain>
    </source>
</reference>
<dbReference type="Pfam" id="PF02545">
    <property type="entry name" value="Maf"/>
    <property type="match status" value="1"/>
</dbReference>
<proteinExistence type="inferred from homology"/>
<dbReference type="PANTHER" id="PTHR43213:SF5">
    <property type="entry name" value="BIFUNCTIONAL DTTP_UTP PYROPHOSPHATASE_METHYLTRANSFERASE PROTEIN-RELATED"/>
    <property type="match status" value="1"/>
</dbReference>
<name>A0A2W4WEB1_9CYAN</name>
<comment type="subcellular location">
    <subcellularLocation>
        <location evidence="3">Cytoplasm</location>
    </subcellularLocation>
</comment>
<sequence length="213" mass="23126">MSHPVFVLASSSPTRKKILENAGIQPIISVSHFDEDAIQVTDPTTLVLTLAQCKAKAVLPNVTQELAGKNALVMGCDSIMYLNGMIYGKPDSKQVAIATWQKMRGNYCELYTGHCLIDTKTQRSIMRYGVTKVYFSDATDAEIASYVESGEPLCCAGCFTLEKLGGLLIEKIEGCHTNVLGLSLPILRKMLKELGYGVQFSANGTTHIASLTN</sequence>
<comment type="caution">
    <text evidence="3">Lacks conserved residue(s) required for the propagation of feature annotation.</text>
</comment>
<organism evidence="4 5">
    <name type="scientific">Pseudanabaena frigida</name>
    <dbReference type="NCBI Taxonomy" id="945775"/>
    <lineage>
        <taxon>Bacteria</taxon>
        <taxon>Bacillati</taxon>
        <taxon>Cyanobacteriota</taxon>
        <taxon>Cyanophyceae</taxon>
        <taxon>Pseudanabaenales</taxon>
        <taxon>Pseudanabaenaceae</taxon>
        <taxon>Pseudanabaena</taxon>
    </lineage>
</organism>
<dbReference type="InterPro" id="IPR003697">
    <property type="entry name" value="Maf-like"/>
</dbReference>
<comment type="cofactor">
    <cofactor evidence="1 3">
        <name>a divalent metal cation</name>
        <dbReference type="ChEBI" id="CHEBI:60240"/>
    </cofactor>
</comment>
<dbReference type="CDD" id="cd00555">
    <property type="entry name" value="Maf"/>
    <property type="match status" value="1"/>
</dbReference>
<keyword evidence="3" id="KW-0546">Nucleotide metabolism</keyword>
<dbReference type="NCBIfam" id="TIGR00172">
    <property type="entry name" value="maf"/>
    <property type="match status" value="1"/>
</dbReference>
<comment type="caution">
    <text evidence="4">The sequence shown here is derived from an EMBL/GenBank/DDBJ whole genome shotgun (WGS) entry which is preliminary data.</text>
</comment>
<accession>A0A2W4WEB1</accession>
<keyword evidence="3" id="KW-0963">Cytoplasm</keyword>
<dbReference type="GO" id="GO:0009117">
    <property type="term" value="P:nucleotide metabolic process"/>
    <property type="evidence" value="ECO:0007669"/>
    <property type="project" value="UniProtKB-KW"/>
</dbReference>
<dbReference type="Proteomes" id="UP000249467">
    <property type="component" value="Unassembled WGS sequence"/>
</dbReference>
<evidence type="ECO:0000256" key="1">
    <source>
        <dbReference type="ARBA" id="ARBA00001968"/>
    </source>
</evidence>
<evidence type="ECO:0000256" key="3">
    <source>
        <dbReference type="HAMAP-Rule" id="MF_00528"/>
    </source>
</evidence>
<protein>
    <recommendedName>
        <fullName evidence="3">Nucleoside triphosphate pyrophosphatase</fullName>
        <ecNumber evidence="3">3.6.1.9</ecNumber>
    </recommendedName>
    <alternativeName>
        <fullName evidence="3">Nucleotide pyrophosphatase</fullName>
        <shortName evidence="3">Nucleotide PPase</shortName>
    </alternativeName>
</protein>
<dbReference type="SUPFAM" id="SSF52972">
    <property type="entry name" value="ITPase-like"/>
    <property type="match status" value="1"/>
</dbReference>
<dbReference type="EC" id="3.6.1.9" evidence="3"/>
<dbReference type="AlphaFoldDB" id="A0A2W4WEB1"/>
<dbReference type="PANTHER" id="PTHR43213">
    <property type="entry name" value="BIFUNCTIONAL DTTP/UTP PYROPHOSPHATASE/METHYLTRANSFERASE PROTEIN-RELATED"/>
    <property type="match status" value="1"/>
</dbReference>
<evidence type="ECO:0000313" key="5">
    <source>
        <dbReference type="Proteomes" id="UP000249467"/>
    </source>
</evidence>
<dbReference type="PIRSF" id="PIRSF006305">
    <property type="entry name" value="Maf"/>
    <property type="match status" value="1"/>
</dbReference>
<reference evidence="4 5" key="1">
    <citation type="submission" date="2018-04" db="EMBL/GenBank/DDBJ databases">
        <authorList>
            <person name="Go L.Y."/>
            <person name="Mitchell J.A."/>
        </authorList>
    </citation>
    <scope>NUCLEOTIDE SEQUENCE [LARGE SCALE GENOMIC DNA]</scope>
    <source>
        <strain evidence="4">ULC066bin1</strain>
    </source>
</reference>
<feature type="active site" description="Proton acceptor" evidence="3">
    <location>
        <position position="77"/>
    </location>
</feature>
<comment type="catalytic activity">
    <reaction evidence="3">
        <text>a 2'-deoxyribonucleoside 5'-triphosphate + H2O = a 2'-deoxyribonucleoside 5'-phosphate + diphosphate + H(+)</text>
        <dbReference type="Rhea" id="RHEA:44644"/>
        <dbReference type="ChEBI" id="CHEBI:15377"/>
        <dbReference type="ChEBI" id="CHEBI:15378"/>
        <dbReference type="ChEBI" id="CHEBI:33019"/>
        <dbReference type="ChEBI" id="CHEBI:61560"/>
        <dbReference type="ChEBI" id="CHEBI:65317"/>
        <dbReference type="EC" id="3.6.1.9"/>
    </reaction>
</comment>
<dbReference type="GO" id="GO:0047429">
    <property type="term" value="F:nucleoside triphosphate diphosphatase activity"/>
    <property type="evidence" value="ECO:0007669"/>
    <property type="project" value="UniProtKB-EC"/>
</dbReference>
<dbReference type="Gene3D" id="3.90.950.10">
    <property type="match status" value="1"/>
</dbReference>
<comment type="similarity">
    <text evidence="3">Belongs to the Maf family.</text>
</comment>
<dbReference type="HAMAP" id="MF_00528">
    <property type="entry name" value="Maf"/>
    <property type="match status" value="1"/>
</dbReference>
<comment type="catalytic activity">
    <reaction evidence="3">
        <text>a ribonucleoside 5'-triphosphate + H2O = a ribonucleoside 5'-phosphate + diphosphate + H(+)</text>
        <dbReference type="Rhea" id="RHEA:23996"/>
        <dbReference type="ChEBI" id="CHEBI:15377"/>
        <dbReference type="ChEBI" id="CHEBI:15378"/>
        <dbReference type="ChEBI" id="CHEBI:33019"/>
        <dbReference type="ChEBI" id="CHEBI:58043"/>
        <dbReference type="ChEBI" id="CHEBI:61557"/>
        <dbReference type="EC" id="3.6.1.9"/>
    </reaction>
</comment>
<comment type="function">
    <text evidence="3">Nucleoside triphosphate pyrophosphatase. May have a dual role in cell division arrest and in preventing the incorporation of modified nucleotides into cellular nucleic acids.</text>
</comment>